<evidence type="ECO:0000256" key="1">
    <source>
        <dbReference type="SAM" id="SignalP"/>
    </source>
</evidence>
<organism evidence="2 3">
    <name type="scientific">Cephalotrichum gorgonifer</name>
    <dbReference type="NCBI Taxonomy" id="2041049"/>
    <lineage>
        <taxon>Eukaryota</taxon>
        <taxon>Fungi</taxon>
        <taxon>Dikarya</taxon>
        <taxon>Ascomycota</taxon>
        <taxon>Pezizomycotina</taxon>
        <taxon>Sordariomycetes</taxon>
        <taxon>Hypocreomycetidae</taxon>
        <taxon>Microascales</taxon>
        <taxon>Microascaceae</taxon>
        <taxon>Cephalotrichum</taxon>
    </lineage>
</organism>
<reference evidence="2" key="1">
    <citation type="submission" date="2018-03" db="EMBL/GenBank/DDBJ databases">
        <authorList>
            <person name="Guldener U."/>
        </authorList>
    </citation>
    <scope>NUCLEOTIDE SEQUENCE</scope>
</reference>
<gene>
    <name evidence="2" type="ORF">DNG_01637</name>
</gene>
<keyword evidence="3" id="KW-1185">Reference proteome</keyword>
<sequence>MISWYALLLDLALGHAGVMKTARVATTGAGAWGYR</sequence>
<dbReference type="Proteomes" id="UP001187682">
    <property type="component" value="Unassembled WGS sequence"/>
</dbReference>
<evidence type="ECO:0000313" key="2">
    <source>
        <dbReference type="EMBL" id="SPN98592.1"/>
    </source>
</evidence>
<name>A0AAE8MRB1_9PEZI</name>
<protein>
    <submittedName>
        <fullName evidence="2">Uncharacterized protein</fullName>
    </submittedName>
</protein>
<dbReference type="EMBL" id="ONZQ02000002">
    <property type="protein sequence ID" value="SPN98592.1"/>
    <property type="molecule type" value="Genomic_DNA"/>
</dbReference>
<accession>A0AAE8MRB1</accession>
<comment type="caution">
    <text evidence="2">The sequence shown here is derived from an EMBL/GenBank/DDBJ whole genome shotgun (WGS) entry which is preliminary data.</text>
</comment>
<evidence type="ECO:0000313" key="3">
    <source>
        <dbReference type="Proteomes" id="UP001187682"/>
    </source>
</evidence>
<feature type="chain" id="PRO_5041898769" evidence="1">
    <location>
        <begin position="17"/>
        <end position="35"/>
    </location>
</feature>
<keyword evidence="1" id="KW-0732">Signal</keyword>
<proteinExistence type="predicted"/>
<dbReference type="AlphaFoldDB" id="A0AAE8MRB1"/>
<feature type="signal peptide" evidence="1">
    <location>
        <begin position="1"/>
        <end position="16"/>
    </location>
</feature>